<dbReference type="SUPFAM" id="SSF101116">
    <property type="entry name" value="Flagellar export chaperone FliS"/>
    <property type="match status" value="1"/>
</dbReference>
<dbReference type="EMBL" id="JACT01000001">
    <property type="protein sequence ID" value="KMS57119.1"/>
    <property type="molecule type" value="Genomic_DNA"/>
</dbReference>
<dbReference type="RefSeq" id="WP_066600056.1">
    <property type="nucleotide sequence ID" value="NZ_KQ130434.1"/>
</dbReference>
<dbReference type="PANTHER" id="PTHR34773">
    <property type="entry name" value="FLAGELLAR SECRETION CHAPERONE FLIS"/>
    <property type="match status" value="1"/>
</dbReference>
<keyword evidence="4" id="KW-1005">Bacterial flagellum biogenesis</keyword>
<comment type="similarity">
    <text evidence="2">Belongs to the FliS family.</text>
</comment>
<accession>A0A0J7Y011</accession>
<keyword evidence="3" id="KW-0963">Cytoplasm</keyword>
<dbReference type="PANTHER" id="PTHR34773:SF1">
    <property type="entry name" value="FLAGELLAR SECRETION CHAPERONE FLIS"/>
    <property type="match status" value="1"/>
</dbReference>
<evidence type="ECO:0000313" key="7">
    <source>
        <dbReference type="Proteomes" id="UP000052232"/>
    </source>
</evidence>
<comment type="caution">
    <text evidence="6">The sequence shown here is derived from an EMBL/GenBank/DDBJ whole genome shotgun (WGS) entry which is preliminary data.</text>
</comment>
<dbReference type="GO" id="GO:0044780">
    <property type="term" value="P:bacterial-type flagellum assembly"/>
    <property type="evidence" value="ECO:0007669"/>
    <property type="project" value="InterPro"/>
</dbReference>
<keyword evidence="6" id="KW-0282">Flagellum</keyword>
<dbReference type="AlphaFoldDB" id="A0A0J7Y011"/>
<dbReference type="GO" id="GO:0071973">
    <property type="term" value="P:bacterial-type flagellum-dependent cell motility"/>
    <property type="evidence" value="ECO:0007669"/>
    <property type="project" value="TreeGrafter"/>
</dbReference>
<dbReference type="Gene3D" id="1.20.120.340">
    <property type="entry name" value="Flagellar protein FliS"/>
    <property type="match status" value="1"/>
</dbReference>
<keyword evidence="7" id="KW-1185">Reference proteome</keyword>
<evidence type="ECO:0000256" key="5">
    <source>
        <dbReference type="ARBA" id="ARBA00023186"/>
    </source>
</evidence>
<reference evidence="6 7" key="1">
    <citation type="journal article" date="2015" name="G3 (Bethesda)">
        <title>Insights into Ongoing Evolution of the Hexachlorocyclohexane Catabolic Pathway from Comparative Genomics of Ten Sphingomonadaceae Strains.</title>
        <authorList>
            <person name="Pearce S.L."/>
            <person name="Oakeshott J.G."/>
            <person name="Pandey G."/>
        </authorList>
    </citation>
    <scope>NUCLEOTIDE SEQUENCE [LARGE SCALE GENOMIC DNA]</scope>
    <source>
        <strain evidence="6 7">LL01</strain>
    </source>
</reference>
<keyword evidence="5" id="KW-0143">Chaperone</keyword>
<organism evidence="6 7">
    <name type="scientific">Sphingobium cupriresistens LL01</name>
    <dbReference type="NCBI Taxonomy" id="1420583"/>
    <lineage>
        <taxon>Bacteria</taxon>
        <taxon>Pseudomonadati</taxon>
        <taxon>Pseudomonadota</taxon>
        <taxon>Alphaproteobacteria</taxon>
        <taxon>Sphingomonadales</taxon>
        <taxon>Sphingomonadaceae</taxon>
        <taxon>Sphingobium</taxon>
    </lineage>
</organism>
<keyword evidence="6" id="KW-0969">Cilium</keyword>
<sequence length="132" mass="14296">MFYNQGYAGASAARRYAAIHSGSRTEGATPHALVKILFDELLQALEAAALAERNGDRVKVSDKQARAMSILFALESSLDFDKGGDISVGLAQIYREARRLLLVGAKERSAEPVDQAYAIVAEIADAWNQIGR</sequence>
<evidence type="ECO:0000256" key="3">
    <source>
        <dbReference type="ARBA" id="ARBA00022490"/>
    </source>
</evidence>
<dbReference type="Pfam" id="PF02561">
    <property type="entry name" value="FliS"/>
    <property type="match status" value="1"/>
</dbReference>
<dbReference type="GO" id="GO:0005829">
    <property type="term" value="C:cytosol"/>
    <property type="evidence" value="ECO:0007669"/>
    <property type="project" value="UniProtKB-SubCell"/>
</dbReference>
<evidence type="ECO:0000256" key="2">
    <source>
        <dbReference type="ARBA" id="ARBA00008787"/>
    </source>
</evidence>
<evidence type="ECO:0000313" key="6">
    <source>
        <dbReference type="EMBL" id="KMS57119.1"/>
    </source>
</evidence>
<dbReference type="InterPro" id="IPR003713">
    <property type="entry name" value="FliS"/>
</dbReference>
<dbReference type="PATRIC" id="fig|1420583.3.peg.475"/>
<proteinExistence type="inferred from homology"/>
<evidence type="ECO:0000256" key="1">
    <source>
        <dbReference type="ARBA" id="ARBA00004514"/>
    </source>
</evidence>
<evidence type="ECO:0000256" key="4">
    <source>
        <dbReference type="ARBA" id="ARBA00022795"/>
    </source>
</evidence>
<name>A0A0J7Y011_9SPHN</name>
<protein>
    <submittedName>
        <fullName evidence="6">Flagellar protein</fullName>
    </submittedName>
</protein>
<dbReference type="InterPro" id="IPR036584">
    <property type="entry name" value="FliS_sf"/>
</dbReference>
<keyword evidence="6" id="KW-0966">Cell projection</keyword>
<dbReference type="Proteomes" id="UP000052232">
    <property type="component" value="Unassembled WGS sequence"/>
</dbReference>
<dbReference type="STRING" id="1420583.V473_02380"/>
<comment type="subcellular location">
    <subcellularLocation>
        <location evidence="1">Cytoplasm</location>
        <location evidence="1">Cytosol</location>
    </subcellularLocation>
</comment>
<gene>
    <name evidence="6" type="ORF">V473_02380</name>
</gene>
<dbReference type="CDD" id="cd16098">
    <property type="entry name" value="FliS"/>
    <property type="match status" value="1"/>
</dbReference>